<reference evidence="3 4" key="1">
    <citation type="journal article" date="2012" name="Eukaryot. Cell">
        <title>Genome sequence of the Trichosporon asahii environmental strain CBS 8904.</title>
        <authorList>
            <person name="Yang R.Y."/>
            <person name="Li H.T."/>
            <person name="Zhu H."/>
            <person name="Zhou G.P."/>
            <person name="Wang M."/>
            <person name="Wang L."/>
        </authorList>
    </citation>
    <scope>NUCLEOTIDE SEQUENCE [LARGE SCALE GENOMIC DNA]</scope>
    <source>
        <strain evidence="3 4">CBS 8904</strain>
    </source>
</reference>
<dbReference type="HOGENOM" id="CLU_1225531_0_0_1"/>
<evidence type="ECO:0000313" key="4">
    <source>
        <dbReference type="Proteomes" id="UP000006757"/>
    </source>
</evidence>
<dbReference type="EMBL" id="AMBO01000338">
    <property type="protein sequence ID" value="EKD00624.1"/>
    <property type="molecule type" value="Genomic_DNA"/>
</dbReference>
<keyword evidence="2" id="KW-0472">Membrane</keyword>
<evidence type="ECO:0000256" key="2">
    <source>
        <dbReference type="SAM" id="Phobius"/>
    </source>
</evidence>
<comment type="caution">
    <text evidence="3">The sequence shown here is derived from an EMBL/GenBank/DDBJ whole genome shotgun (WGS) entry which is preliminary data.</text>
</comment>
<dbReference type="InParanoid" id="K1WGN5"/>
<keyword evidence="2" id="KW-1133">Transmembrane helix</keyword>
<sequence>MAPIAAVHAVHAVHAMTGKIKTLKLTKSRLSAASIDKLAACAARARIRDIAMLLFGIGLGVLLYALLHDLVLAFFTREPPLECPPGCMCEPLPVYREKEEDEYSVPPGRPRGADKEDGAGEERWQGLRWLRAISHDVKPARLSGSVAGEGVSATEHYLLPEDSELVPIRSGVAASVQGLCKDKQEEGSGVTASQAERVRLAENNVALLCQSSTLTAVPTPLALKPK</sequence>
<name>K1WGN5_TRIAC</name>
<dbReference type="Proteomes" id="UP000006757">
    <property type="component" value="Unassembled WGS sequence"/>
</dbReference>
<feature type="region of interest" description="Disordered" evidence="1">
    <location>
        <begin position="100"/>
        <end position="119"/>
    </location>
</feature>
<organism evidence="3 4">
    <name type="scientific">Trichosporon asahii var. asahii (strain CBS 8904)</name>
    <name type="common">Yeast</name>
    <dbReference type="NCBI Taxonomy" id="1220162"/>
    <lineage>
        <taxon>Eukaryota</taxon>
        <taxon>Fungi</taxon>
        <taxon>Dikarya</taxon>
        <taxon>Basidiomycota</taxon>
        <taxon>Agaricomycotina</taxon>
        <taxon>Tremellomycetes</taxon>
        <taxon>Trichosporonales</taxon>
        <taxon>Trichosporonaceae</taxon>
        <taxon>Trichosporon</taxon>
    </lineage>
</organism>
<proteinExistence type="predicted"/>
<evidence type="ECO:0000256" key="1">
    <source>
        <dbReference type="SAM" id="MobiDB-lite"/>
    </source>
</evidence>
<keyword evidence="4" id="KW-1185">Reference proteome</keyword>
<feature type="transmembrane region" description="Helical" evidence="2">
    <location>
        <begin position="53"/>
        <end position="75"/>
    </location>
</feature>
<keyword evidence="2" id="KW-0812">Transmembrane</keyword>
<evidence type="ECO:0000313" key="3">
    <source>
        <dbReference type="EMBL" id="EKD00624.1"/>
    </source>
</evidence>
<dbReference type="AlphaFoldDB" id="K1WGN5"/>
<accession>K1WGN5</accession>
<gene>
    <name evidence="3" type="ORF">A1Q2_05112</name>
</gene>
<protein>
    <submittedName>
        <fullName evidence="3">Uncharacterized protein</fullName>
    </submittedName>
</protein>